<dbReference type="AlphaFoldDB" id="A9AWS5"/>
<name>A9AWS5_HERA2</name>
<evidence type="ECO:0000313" key="2">
    <source>
        <dbReference type="Proteomes" id="UP000000787"/>
    </source>
</evidence>
<proteinExistence type="predicted"/>
<dbReference type="HOGENOM" id="CLU_2422917_0_0_0"/>
<evidence type="ECO:0000313" key="1">
    <source>
        <dbReference type="EMBL" id="ABX03326.1"/>
    </source>
</evidence>
<dbReference type="KEGG" id="hau:Haur_0678"/>
<reference evidence="1 2" key="1">
    <citation type="journal article" date="2011" name="Stand. Genomic Sci.">
        <title>Complete genome sequence of the filamentous gliding predatory bacterium Herpetosiphon aurantiacus type strain (114-95(T)).</title>
        <authorList>
            <person name="Kiss H."/>
            <person name="Nett M."/>
            <person name="Domin N."/>
            <person name="Martin K."/>
            <person name="Maresca J.A."/>
            <person name="Copeland A."/>
            <person name="Lapidus A."/>
            <person name="Lucas S."/>
            <person name="Berry K.W."/>
            <person name="Glavina Del Rio T."/>
            <person name="Dalin E."/>
            <person name="Tice H."/>
            <person name="Pitluck S."/>
            <person name="Richardson P."/>
            <person name="Bruce D."/>
            <person name="Goodwin L."/>
            <person name="Han C."/>
            <person name="Detter J.C."/>
            <person name="Schmutz J."/>
            <person name="Brettin T."/>
            <person name="Land M."/>
            <person name="Hauser L."/>
            <person name="Kyrpides N.C."/>
            <person name="Ivanova N."/>
            <person name="Goker M."/>
            <person name="Woyke T."/>
            <person name="Klenk H.P."/>
            <person name="Bryant D.A."/>
        </authorList>
    </citation>
    <scope>NUCLEOTIDE SEQUENCE [LARGE SCALE GENOMIC DNA]</scope>
    <source>
        <strain evidence="2">ATCC 23779 / DSM 785 / 114-95</strain>
    </source>
</reference>
<accession>A9AWS5</accession>
<dbReference type="Proteomes" id="UP000000787">
    <property type="component" value="Chromosome"/>
</dbReference>
<gene>
    <name evidence="1" type="ordered locus">Haur_0678</name>
</gene>
<protein>
    <submittedName>
        <fullName evidence="1">Uncharacterized protein</fullName>
    </submittedName>
</protein>
<keyword evidence="2" id="KW-1185">Reference proteome</keyword>
<dbReference type="EMBL" id="CP000875">
    <property type="protein sequence ID" value="ABX03326.1"/>
    <property type="molecule type" value="Genomic_DNA"/>
</dbReference>
<dbReference type="InParanoid" id="A9AWS5"/>
<sequence>MPRRRLRWPNVVNEHRLEALANAAQSSKQAIRAKELLNQVVHQRYHLNNPEAVELILTKIALLLAEIEANQERIQRLLIDAAHGEEKTPES</sequence>
<organism evidence="1 2">
    <name type="scientific">Herpetosiphon aurantiacus (strain ATCC 23779 / DSM 785 / 114-95)</name>
    <dbReference type="NCBI Taxonomy" id="316274"/>
    <lineage>
        <taxon>Bacteria</taxon>
        <taxon>Bacillati</taxon>
        <taxon>Chloroflexota</taxon>
        <taxon>Chloroflexia</taxon>
        <taxon>Herpetosiphonales</taxon>
        <taxon>Herpetosiphonaceae</taxon>
        <taxon>Herpetosiphon</taxon>
    </lineage>
</organism>
<dbReference type="BioCyc" id="HAUR316274:GHYA-689-MONOMER"/>